<dbReference type="AlphaFoldDB" id="A0AAV0DUZ0"/>
<organism evidence="2 3">
    <name type="scientific">Cuscuta epithymum</name>
    <dbReference type="NCBI Taxonomy" id="186058"/>
    <lineage>
        <taxon>Eukaryota</taxon>
        <taxon>Viridiplantae</taxon>
        <taxon>Streptophyta</taxon>
        <taxon>Embryophyta</taxon>
        <taxon>Tracheophyta</taxon>
        <taxon>Spermatophyta</taxon>
        <taxon>Magnoliopsida</taxon>
        <taxon>eudicotyledons</taxon>
        <taxon>Gunneridae</taxon>
        <taxon>Pentapetalae</taxon>
        <taxon>asterids</taxon>
        <taxon>lamiids</taxon>
        <taxon>Solanales</taxon>
        <taxon>Convolvulaceae</taxon>
        <taxon>Cuscuteae</taxon>
        <taxon>Cuscuta</taxon>
        <taxon>Cuscuta subgen. Cuscuta</taxon>
    </lineage>
</organism>
<comment type="caution">
    <text evidence="2">The sequence shown here is derived from an EMBL/GenBank/DDBJ whole genome shotgun (WGS) entry which is preliminary data.</text>
</comment>
<reference evidence="2" key="1">
    <citation type="submission" date="2022-07" db="EMBL/GenBank/DDBJ databases">
        <authorList>
            <person name="Macas J."/>
            <person name="Novak P."/>
            <person name="Neumann P."/>
        </authorList>
    </citation>
    <scope>NUCLEOTIDE SEQUENCE</scope>
</reference>
<protein>
    <submittedName>
        <fullName evidence="2">Uncharacterized protein</fullName>
    </submittedName>
</protein>
<feature type="region of interest" description="Disordered" evidence="1">
    <location>
        <begin position="1"/>
        <end position="23"/>
    </location>
</feature>
<gene>
    <name evidence="2" type="ORF">CEPIT_LOCUS17839</name>
</gene>
<keyword evidence="3" id="KW-1185">Reference proteome</keyword>
<dbReference type="EMBL" id="CAMAPF010000141">
    <property type="protein sequence ID" value="CAH9107133.1"/>
    <property type="molecule type" value="Genomic_DNA"/>
</dbReference>
<dbReference type="Proteomes" id="UP001152523">
    <property type="component" value="Unassembled WGS sequence"/>
</dbReference>
<evidence type="ECO:0000256" key="1">
    <source>
        <dbReference type="SAM" id="MobiDB-lite"/>
    </source>
</evidence>
<evidence type="ECO:0000313" key="2">
    <source>
        <dbReference type="EMBL" id="CAH9107133.1"/>
    </source>
</evidence>
<sequence length="77" mass="8632">MMAAWGDSSDDEEEENDKNTNHAGLCLMALSDEESDQESFESALILKIDRNINPIVQRTKPGLDIILELVLLSTIRK</sequence>
<name>A0AAV0DUZ0_9ASTE</name>
<accession>A0AAV0DUZ0</accession>
<evidence type="ECO:0000313" key="3">
    <source>
        <dbReference type="Proteomes" id="UP001152523"/>
    </source>
</evidence>
<proteinExistence type="predicted"/>